<evidence type="ECO:0000313" key="1">
    <source>
        <dbReference type="EMBL" id="NVI42787.1"/>
    </source>
</evidence>
<dbReference type="EMBL" id="CP147711">
    <property type="protein sequence ID" value="WXC81694.1"/>
    <property type="molecule type" value="Genomic_DNA"/>
</dbReference>
<dbReference type="SUPFAM" id="SSF54427">
    <property type="entry name" value="NTF2-like"/>
    <property type="match status" value="1"/>
</dbReference>
<dbReference type="InterPro" id="IPR032710">
    <property type="entry name" value="NTF2-like_dom_sf"/>
</dbReference>
<organism evidence="1">
    <name type="scientific">Bradyrhizobium septentrionale</name>
    <dbReference type="NCBI Taxonomy" id="1404411"/>
    <lineage>
        <taxon>Bacteria</taxon>
        <taxon>Pseudomonadati</taxon>
        <taxon>Pseudomonadota</taxon>
        <taxon>Alphaproteobacteria</taxon>
        <taxon>Hyphomicrobiales</taxon>
        <taxon>Nitrobacteraceae</taxon>
        <taxon>Bradyrhizobium</taxon>
    </lineage>
</organism>
<dbReference type="EMBL" id="JAAOLE020000001">
    <property type="protein sequence ID" value="NVI42787.1"/>
    <property type="molecule type" value="Genomic_DNA"/>
</dbReference>
<dbReference type="AlphaFoldDB" id="A0A973VVK9"/>
<dbReference type="GO" id="GO:0030638">
    <property type="term" value="P:polyketide metabolic process"/>
    <property type="evidence" value="ECO:0007669"/>
    <property type="project" value="InterPro"/>
</dbReference>
<dbReference type="Pfam" id="PF07366">
    <property type="entry name" value="SnoaL"/>
    <property type="match status" value="1"/>
</dbReference>
<reference evidence="2" key="2">
    <citation type="journal article" date="2021" name="Int. J. Syst. Evol. Microbiol.">
        <title>Bradyrhizobium septentrionale sp. nov. (sv. septentrionale) and Bradyrhizobium quebecense sp. nov. (sv. septentrionale) associated with legumes native to Canada possess rearranged symbiosis genes and numerous insertion sequences.</title>
        <authorList>
            <person name="Bromfield E.S.P."/>
            <person name="Cloutier S."/>
        </authorList>
    </citation>
    <scope>NUCLEOTIDE SEQUENCE</scope>
    <source>
        <strain evidence="2">5S5</strain>
    </source>
</reference>
<dbReference type="Gene3D" id="3.10.450.50">
    <property type="match status" value="1"/>
</dbReference>
<gene>
    <name evidence="1" type="ORF">HAP48_006655</name>
    <name evidence="2" type="ORF">WDK88_08790</name>
</gene>
<protein>
    <submittedName>
        <fullName evidence="1">Ester cyclase</fullName>
    </submittedName>
</protein>
<keyword evidence="3" id="KW-1185">Reference proteome</keyword>
<reference evidence="1" key="1">
    <citation type="submission" date="2020-06" db="EMBL/GenBank/DDBJ databases">
        <title>Whole Genome Sequence of Bradyrhizobium sp. Strain 1S1.</title>
        <authorList>
            <person name="Bromfield E.S.P."/>
            <person name="Cloutier S."/>
        </authorList>
    </citation>
    <scope>NUCLEOTIDE SEQUENCE [LARGE SCALE GENOMIC DNA]</scope>
    <source>
        <strain evidence="1">1S1</strain>
    </source>
</reference>
<proteinExistence type="predicted"/>
<dbReference type="PANTHER" id="PTHR38436:SF1">
    <property type="entry name" value="ESTER CYCLASE"/>
    <property type="match status" value="1"/>
</dbReference>
<name>A0A973VVK9_9BRAD</name>
<sequence>MPAALPAIGRCYRLQMNGLPATAFRIGLETRAGRKPPIFLTIVTCAATSDSRMRRILPLLQLLIFESRSPMSNATLDANKALVLAHYDAVTNRHNPEAIRAQLAPDFFDHAAGKRMSAEEVIAHSAALHETFADLSAVAECLVADRDIVAGRFVWRGRHRSPWRGIAPTGRHVEFRGMTFWRIRDGRISERWAEIDFAGLEQQLRD</sequence>
<dbReference type="RefSeq" id="WP_166209612.1">
    <property type="nucleotide sequence ID" value="NZ_CP088285.1"/>
</dbReference>
<reference evidence="2" key="3">
    <citation type="submission" date="2024-03" db="EMBL/GenBank/DDBJ databases">
        <authorList>
            <person name="Bromfield E.S.P."/>
            <person name="Cloutier S."/>
        </authorList>
    </citation>
    <scope>NUCLEOTIDE SEQUENCE</scope>
    <source>
        <strain evidence="2">5S5</strain>
    </source>
</reference>
<dbReference type="Proteomes" id="UP001432046">
    <property type="component" value="Chromosome"/>
</dbReference>
<dbReference type="InterPro" id="IPR009959">
    <property type="entry name" value="Cyclase_SnoaL-like"/>
</dbReference>
<accession>A0A973VVK9</accession>
<evidence type="ECO:0000313" key="2">
    <source>
        <dbReference type="EMBL" id="WXC81694.1"/>
    </source>
</evidence>
<evidence type="ECO:0000313" key="3">
    <source>
        <dbReference type="Proteomes" id="UP001432046"/>
    </source>
</evidence>
<dbReference type="PANTHER" id="PTHR38436">
    <property type="entry name" value="POLYKETIDE CYCLASE SNOAL-LIKE DOMAIN"/>
    <property type="match status" value="1"/>
</dbReference>